<proteinExistence type="predicted"/>
<accession>A0AC34FAN6</accession>
<dbReference type="WBParaSite" id="ES5_v2.g14189.t1">
    <property type="protein sequence ID" value="ES5_v2.g14189.t1"/>
    <property type="gene ID" value="ES5_v2.g14189"/>
</dbReference>
<name>A0AC34FAN6_9BILA</name>
<organism evidence="1 2">
    <name type="scientific">Panagrolaimus sp. ES5</name>
    <dbReference type="NCBI Taxonomy" id="591445"/>
    <lineage>
        <taxon>Eukaryota</taxon>
        <taxon>Metazoa</taxon>
        <taxon>Ecdysozoa</taxon>
        <taxon>Nematoda</taxon>
        <taxon>Chromadorea</taxon>
        <taxon>Rhabditida</taxon>
        <taxon>Tylenchina</taxon>
        <taxon>Panagrolaimomorpha</taxon>
        <taxon>Panagrolaimoidea</taxon>
        <taxon>Panagrolaimidae</taxon>
        <taxon>Panagrolaimus</taxon>
    </lineage>
</organism>
<reference evidence="2" key="1">
    <citation type="submission" date="2022-11" db="UniProtKB">
        <authorList>
            <consortium name="WormBaseParasite"/>
        </authorList>
    </citation>
    <scope>IDENTIFICATION</scope>
</reference>
<evidence type="ECO:0000313" key="1">
    <source>
        <dbReference type="Proteomes" id="UP000887579"/>
    </source>
</evidence>
<sequence>MATKDENNTEDLKSKNEKTALIKKWEASKHDFDGSPSFLQNSFEFPRQQEDRSNYPEILHFKASQHLRNPNEENLNVNEKINTVRSSIAQPNRHQTVGAQGNLLRQQQSYHHETGDAKVQQ</sequence>
<protein>
    <submittedName>
        <fullName evidence="2">Uncharacterized protein</fullName>
    </submittedName>
</protein>
<dbReference type="Proteomes" id="UP000887579">
    <property type="component" value="Unplaced"/>
</dbReference>
<evidence type="ECO:0000313" key="2">
    <source>
        <dbReference type="WBParaSite" id="ES5_v2.g14189.t1"/>
    </source>
</evidence>